<evidence type="ECO:0000256" key="9">
    <source>
        <dbReference type="ARBA" id="ARBA00023014"/>
    </source>
</evidence>
<dbReference type="EMBL" id="JAOAMV010000002">
    <property type="protein sequence ID" value="MCT2558571.1"/>
    <property type="molecule type" value="Genomic_DNA"/>
</dbReference>
<reference evidence="12" key="1">
    <citation type="submission" date="2022-09" db="EMBL/GenBank/DDBJ databases">
        <title>The genome sequence of Tsuneonella sp. YG55.</title>
        <authorList>
            <person name="Liu Y."/>
        </authorList>
    </citation>
    <scope>NUCLEOTIDE SEQUENCE</scope>
    <source>
        <strain evidence="12">YG55</strain>
    </source>
</reference>
<evidence type="ECO:0000313" key="12">
    <source>
        <dbReference type="EMBL" id="MCT2558571.1"/>
    </source>
</evidence>
<keyword evidence="8" id="KW-0408">Iron</keyword>
<keyword evidence="6" id="KW-0479">Metal-binding</keyword>
<dbReference type="InterPro" id="IPR015422">
    <property type="entry name" value="PyrdxlP-dep_Trfase_small"/>
</dbReference>
<comment type="similarity">
    <text evidence="3">Belongs to the class-V pyridoxal-phosphate-dependent aminotransferase family. NifS/IscS subfamily.</text>
</comment>
<evidence type="ECO:0000256" key="1">
    <source>
        <dbReference type="ARBA" id="ARBA00001933"/>
    </source>
</evidence>
<dbReference type="Pfam" id="PF00266">
    <property type="entry name" value="Aminotran_5"/>
    <property type="match status" value="1"/>
</dbReference>
<dbReference type="PIRSF" id="PIRSF005572">
    <property type="entry name" value="NifS"/>
    <property type="match status" value="1"/>
</dbReference>
<dbReference type="AlphaFoldDB" id="A0A9X3A7M9"/>
<accession>A0A9X3A7M9</accession>
<dbReference type="GO" id="GO:0046872">
    <property type="term" value="F:metal ion binding"/>
    <property type="evidence" value="ECO:0007669"/>
    <property type="project" value="UniProtKB-KW"/>
</dbReference>
<dbReference type="Gene3D" id="3.40.640.10">
    <property type="entry name" value="Type I PLP-dependent aspartate aminotransferase-like (Major domain)"/>
    <property type="match status" value="1"/>
</dbReference>
<keyword evidence="9" id="KW-0411">Iron-sulfur</keyword>
<evidence type="ECO:0000256" key="7">
    <source>
        <dbReference type="ARBA" id="ARBA00022898"/>
    </source>
</evidence>
<dbReference type="RefSeq" id="WP_259961404.1">
    <property type="nucleotide sequence ID" value="NZ_JAOAMV010000002.1"/>
</dbReference>
<dbReference type="GO" id="GO:0031071">
    <property type="term" value="F:cysteine desulfurase activity"/>
    <property type="evidence" value="ECO:0007669"/>
    <property type="project" value="UniProtKB-EC"/>
</dbReference>
<dbReference type="InterPro" id="IPR000192">
    <property type="entry name" value="Aminotrans_V_dom"/>
</dbReference>
<gene>
    <name evidence="12" type="ORF">N0B51_06215</name>
</gene>
<organism evidence="12 13">
    <name type="scientific">Tsuneonella litorea</name>
    <dbReference type="NCBI Taxonomy" id="2976475"/>
    <lineage>
        <taxon>Bacteria</taxon>
        <taxon>Pseudomonadati</taxon>
        <taxon>Pseudomonadota</taxon>
        <taxon>Alphaproteobacteria</taxon>
        <taxon>Sphingomonadales</taxon>
        <taxon>Erythrobacteraceae</taxon>
        <taxon>Tsuneonella</taxon>
    </lineage>
</organism>
<proteinExistence type="inferred from homology"/>
<dbReference type="InterPro" id="IPR015424">
    <property type="entry name" value="PyrdxlP-dep_Trfase"/>
</dbReference>
<keyword evidence="5" id="KW-0808">Transferase</keyword>
<dbReference type="Proteomes" id="UP001142648">
    <property type="component" value="Unassembled WGS sequence"/>
</dbReference>
<dbReference type="InterPro" id="IPR016454">
    <property type="entry name" value="Cysteine_dSase"/>
</dbReference>
<evidence type="ECO:0000256" key="10">
    <source>
        <dbReference type="ARBA" id="ARBA00050776"/>
    </source>
</evidence>
<sequence length="356" mass="37506">MIYLDYQATTPLAPEAREAILRWLDGPGGEGFGNPHSAHRMGRMAKAAIDLARDQVAALLPPGGRVIFTGGATEAINLAIRGSGKGGSVSVSAIEHAAVLDTAADLGRAHHLNVAKTGQCNVDQDLPADIRLVCVMQVNNEIGTIQPTVDWHRKAKAANALYLCDAVQAYGKIEVTGADMIAISAHKFHGPKGIGALWVRNGVDLSEVQTGGGQEHGLRSGTLSPALIAGMGAAAAVAKERMAADAAHVDVLWDRARELFGDWDLNGSADARWHGNLNIRRKGLDVNRLMSECRTVMFSAGSACASGSGRPSHVLKAIGLTDKQAKSSIRLGFGRYTTIDEIEEAAAIINEAAGRQ</sequence>
<keyword evidence="7" id="KW-0663">Pyridoxal phosphate</keyword>
<name>A0A9X3A7M9_9SPHN</name>
<evidence type="ECO:0000256" key="2">
    <source>
        <dbReference type="ARBA" id="ARBA00003120"/>
    </source>
</evidence>
<evidence type="ECO:0000256" key="5">
    <source>
        <dbReference type="ARBA" id="ARBA00022679"/>
    </source>
</evidence>
<feature type="domain" description="Aminotransferase class V" evidence="11">
    <location>
        <begin position="2"/>
        <end position="343"/>
    </location>
</feature>
<evidence type="ECO:0000256" key="4">
    <source>
        <dbReference type="ARBA" id="ARBA00013558"/>
    </source>
</evidence>
<evidence type="ECO:0000313" key="13">
    <source>
        <dbReference type="Proteomes" id="UP001142648"/>
    </source>
</evidence>
<protein>
    <recommendedName>
        <fullName evidence="4">Cysteine desulfurase</fullName>
    </recommendedName>
</protein>
<dbReference type="GO" id="GO:0051536">
    <property type="term" value="F:iron-sulfur cluster binding"/>
    <property type="evidence" value="ECO:0007669"/>
    <property type="project" value="UniProtKB-KW"/>
</dbReference>
<dbReference type="Gene3D" id="1.10.260.50">
    <property type="match status" value="1"/>
</dbReference>
<keyword evidence="13" id="KW-1185">Reference proteome</keyword>
<evidence type="ECO:0000256" key="8">
    <source>
        <dbReference type="ARBA" id="ARBA00023004"/>
    </source>
</evidence>
<evidence type="ECO:0000256" key="3">
    <source>
        <dbReference type="ARBA" id="ARBA00006490"/>
    </source>
</evidence>
<evidence type="ECO:0000259" key="11">
    <source>
        <dbReference type="Pfam" id="PF00266"/>
    </source>
</evidence>
<dbReference type="PANTHER" id="PTHR11601">
    <property type="entry name" value="CYSTEINE DESULFURYLASE FAMILY MEMBER"/>
    <property type="match status" value="1"/>
</dbReference>
<evidence type="ECO:0000256" key="6">
    <source>
        <dbReference type="ARBA" id="ARBA00022723"/>
    </source>
</evidence>
<dbReference type="Gene3D" id="3.90.1150.10">
    <property type="entry name" value="Aspartate Aminotransferase, domain 1"/>
    <property type="match status" value="1"/>
</dbReference>
<comment type="caution">
    <text evidence="12">The sequence shown here is derived from an EMBL/GenBank/DDBJ whole genome shotgun (WGS) entry which is preliminary data.</text>
</comment>
<comment type="function">
    <text evidence="2">Catalyzes the removal of elemental sulfur atoms from cysteine to produce alanine. Seems to participate in the biosynthesis of the nitrogenase metalloclusters by providing the inorganic sulfur required for the Fe-S core formation.</text>
</comment>
<dbReference type="PANTHER" id="PTHR11601:SF34">
    <property type="entry name" value="CYSTEINE DESULFURASE"/>
    <property type="match status" value="1"/>
</dbReference>
<comment type="catalytic activity">
    <reaction evidence="10">
        <text>(sulfur carrier)-H + L-cysteine = (sulfur carrier)-SH + L-alanine</text>
        <dbReference type="Rhea" id="RHEA:43892"/>
        <dbReference type="Rhea" id="RHEA-COMP:14737"/>
        <dbReference type="Rhea" id="RHEA-COMP:14739"/>
        <dbReference type="ChEBI" id="CHEBI:29917"/>
        <dbReference type="ChEBI" id="CHEBI:35235"/>
        <dbReference type="ChEBI" id="CHEBI:57972"/>
        <dbReference type="ChEBI" id="CHEBI:64428"/>
        <dbReference type="EC" id="2.8.1.7"/>
    </reaction>
</comment>
<dbReference type="SUPFAM" id="SSF53383">
    <property type="entry name" value="PLP-dependent transferases"/>
    <property type="match status" value="1"/>
</dbReference>
<comment type="cofactor">
    <cofactor evidence="1">
        <name>pyridoxal 5'-phosphate</name>
        <dbReference type="ChEBI" id="CHEBI:597326"/>
    </cofactor>
</comment>
<dbReference type="InterPro" id="IPR015421">
    <property type="entry name" value="PyrdxlP-dep_Trfase_major"/>
</dbReference>